<dbReference type="AlphaFoldDB" id="A0A7S1SE56"/>
<organism evidence="2">
    <name type="scientific">Alexandrium catenella</name>
    <name type="common">Red tide dinoflagellate</name>
    <name type="synonym">Gonyaulax catenella</name>
    <dbReference type="NCBI Taxonomy" id="2925"/>
    <lineage>
        <taxon>Eukaryota</taxon>
        <taxon>Sar</taxon>
        <taxon>Alveolata</taxon>
        <taxon>Dinophyceae</taxon>
        <taxon>Gonyaulacales</taxon>
        <taxon>Pyrocystaceae</taxon>
        <taxon>Alexandrium</taxon>
    </lineage>
</organism>
<name>A0A7S1SE56_ALECA</name>
<keyword evidence="1" id="KW-0472">Membrane</keyword>
<accession>A0A7S1SE56</accession>
<gene>
    <name evidence="2" type="ORF">ACAT0790_LOCUS69063</name>
</gene>
<reference evidence="2" key="1">
    <citation type="submission" date="2021-01" db="EMBL/GenBank/DDBJ databases">
        <authorList>
            <person name="Corre E."/>
            <person name="Pelletier E."/>
            <person name="Niang G."/>
            <person name="Scheremetjew M."/>
            <person name="Finn R."/>
            <person name="Kale V."/>
            <person name="Holt S."/>
            <person name="Cochrane G."/>
            <person name="Meng A."/>
            <person name="Brown T."/>
            <person name="Cohen L."/>
        </authorList>
    </citation>
    <scope>NUCLEOTIDE SEQUENCE</scope>
    <source>
        <strain evidence="2">OF101</strain>
    </source>
</reference>
<keyword evidence="1" id="KW-1133">Transmembrane helix</keyword>
<proteinExistence type="predicted"/>
<dbReference type="EMBL" id="HBGE01115772">
    <property type="protein sequence ID" value="CAD9192288.1"/>
    <property type="molecule type" value="Transcribed_RNA"/>
</dbReference>
<evidence type="ECO:0000313" key="2">
    <source>
        <dbReference type="EMBL" id="CAD9192288.1"/>
    </source>
</evidence>
<feature type="transmembrane region" description="Helical" evidence="1">
    <location>
        <begin position="64"/>
        <end position="90"/>
    </location>
</feature>
<feature type="transmembrane region" description="Helical" evidence="1">
    <location>
        <begin position="20"/>
        <end position="44"/>
    </location>
</feature>
<keyword evidence="1" id="KW-0812">Transmembrane</keyword>
<evidence type="ECO:0000256" key="1">
    <source>
        <dbReference type="SAM" id="Phobius"/>
    </source>
</evidence>
<sequence>MWPALMIVKLPDNGILYRVVLAAGVVIGIANLYVNILGIVQVVFNYNAAAIAKCEPLHNTSWWIYMFFFVISTCLGCCCCIGCAGFGMIMGAGGQGREPKNGAVVPDMAKVDYQQLPGQPDGAA</sequence>
<protein>
    <submittedName>
        <fullName evidence="2">Uncharacterized protein</fullName>
    </submittedName>
</protein>